<reference evidence="2" key="1">
    <citation type="journal article" date="2023" name="Mol. Phylogenet. Evol.">
        <title>Genome-scale phylogeny and comparative genomics of the fungal order Sordariales.</title>
        <authorList>
            <person name="Hensen N."/>
            <person name="Bonometti L."/>
            <person name="Westerberg I."/>
            <person name="Brannstrom I.O."/>
            <person name="Guillou S."/>
            <person name="Cros-Aarteil S."/>
            <person name="Calhoun S."/>
            <person name="Haridas S."/>
            <person name="Kuo A."/>
            <person name="Mondo S."/>
            <person name="Pangilinan J."/>
            <person name="Riley R."/>
            <person name="LaButti K."/>
            <person name="Andreopoulos B."/>
            <person name="Lipzen A."/>
            <person name="Chen C."/>
            <person name="Yan M."/>
            <person name="Daum C."/>
            <person name="Ng V."/>
            <person name="Clum A."/>
            <person name="Steindorff A."/>
            <person name="Ohm R.A."/>
            <person name="Martin F."/>
            <person name="Silar P."/>
            <person name="Natvig D.O."/>
            <person name="Lalanne C."/>
            <person name="Gautier V."/>
            <person name="Ament-Velasquez S.L."/>
            <person name="Kruys A."/>
            <person name="Hutchinson M.I."/>
            <person name="Powell A.J."/>
            <person name="Barry K."/>
            <person name="Miller A.N."/>
            <person name="Grigoriev I.V."/>
            <person name="Debuchy R."/>
            <person name="Gladieux P."/>
            <person name="Hiltunen Thoren M."/>
            <person name="Johannesson H."/>
        </authorList>
    </citation>
    <scope>NUCLEOTIDE SEQUENCE</scope>
    <source>
        <strain evidence="2">CBS 333.67</strain>
    </source>
</reference>
<evidence type="ECO:0000313" key="2">
    <source>
        <dbReference type="EMBL" id="KAK3305071.1"/>
    </source>
</evidence>
<reference evidence="2" key="2">
    <citation type="submission" date="2023-06" db="EMBL/GenBank/DDBJ databases">
        <authorList>
            <consortium name="Lawrence Berkeley National Laboratory"/>
            <person name="Mondo S.J."/>
            <person name="Hensen N."/>
            <person name="Bonometti L."/>
            <person name="Westerberg I."/>
            <person name="Brannstrom I.O."/>
            <person name="Guillou S."/>
            <person name="Cros-Aarteil S."/>
            <person name="Calhoun S."/>
            <person name="Haridas S."/>
            <person name="Kuo A."/>
            <person name="Pangilinan J."/>
            <person name="Riley R."/>
            <person name="Labutti K."/>
            <person name="Andreopoulos B."/>
            <person name="Lipzen A."/>
            <person name="Chen C."/>
            <person name="Yanf M."/>
            <person name="Daum C."/>
            <person name="Ng V."/>
            <person name="Clum A."/>
            <person name="Steindorff A."/>
            <person name="Ohm R."/>
            <person name="Martin F."/>
            <person name="Silar P."/>
            <person name="Natvig D."/>
            <person name="Lalanne C."/>
            <person name="Gautier V."/>
            <person name="Ament-Velasquez S.L."/>
            <person name="Kruys A."/>
            <person name="Hutchinson M.I."/>
            <person name="Powell A.J."/>
            <person name="Barry K."/>
            <person name="Miller A.N."/>
            <person name="Grigoriev I.V."/>
            <person name="Debuchy R."/>
            <person name="Gladieux P."/>
            <person name="Thoren M.H."/>
            <person name="Johannesson H."/>
        </authorList>
    </citation>
    <scope>NUCLEOTIDE SEQUENCE</scope>
    <source>
        <strain evidence="2">CBS 333.67</strain>
    </source>
</reference>
<evidence type="ECO:0000256" key="1">
    <source>
        <dbReference type="SAM" id="MobiDB-lite"/>
    </source>
</evidence>
<sequence>MAKEKKSATGADRFPEEVDMRPESSPYTADIVSLLLKDGTALNIPSPLLRRCPKLPCTSIWSTTPRLEITQEVGHVLAHYLFTDTYQCLKPKGLSPHEEAAAEFTTSIQVYALAREYELSSLEELAKLEIERLGNGLPFSVVLEIVRDAYPEPSADDVWFSGYLKSGLESLLRNRSELSDYGIPNAKRKTISVADLLFKNLVELVRDHKILPRGLNAPPQAEALEESAFVMPVPALGSPGLPETCEQDLPGEKSKGKKAKKKAQTSQLDTEPESKHEPEPVKEPATEPEPEKNEEDDFGGSGVSRKHKKKKKGKMFKPEPEPGKEDGWSLCESDGKEIKAWTVCERRSEHVLGNGWEACCSCQDFIRQLSRQLPSGRARD</sequence>
<feature type="region of interest" description="Disordered" evidence="1">
    <location>
        <begin position="1"/>
        <end position="23"/>
    </location>
</feature>
<gene>
    <name evidence="2" type="ORF">B0T15DRAFT_484814</name>
</gene>
<organism evidence="2 3">
    <name type="scientific">Chaetomium strumarium</name>
    <dbReference type="NCBI Taxonomy" id="1170767"/>
    <lineage>
        <taxon>Eukaryota</taxon>
        <taxon>Fungi</taxon>
        <taxon>Dikarya</taxon>
        <taxon>Ascomycota</taxon>
        <taxon>Pezizomycotina</taxon>
        <taxon>Sordariomycetes</taxon>
        <taxon>Sordariomycetidae</taxon>
        <taxon>Sordariales</taxon>
        <taxon>Chaetomiaceae</taxon>
        <taxon>Chaetomium</taxon>
    </lineage>
</organism>
<feature type="compositionally biased region" description="Basic and acidic residues" evidence="1">
    <location>
        <begin position="272"/>
        <end position="291"/>
    </location>
</feature>
<dbReference type="RefSeq" id="XP_062720851.1">
    <property type="nucleotide sequence ID" value="XM_062866244.1"/>
</dbReference>
<dbReference type="AlphaFoldDB" id="A0AAJ0M125"/>
<accession>A0AAJ0M125</accession>
<dbReference type="PANTHER" id="PTHR37538:SF1">
    <property type="entry name" value="BTB DOMAIN-CONTAINING PROTEIN"/>
    <property type="match status" value="1"/>
</dbReference>
<protein>
    <submittedName>
        <fullName evidence="2">Uncharacterized protein</fullName>
    </submittedName>
</protein>
<name>A0AAJ0M125_9PEZI</name>
<keyword evidence="3" id="KW-1185">Reference proteome</keyword>
<comment type="caution">
    <text evidence="2">The sequence shown here is derived from an EMBL/GenBank/DDBJ whole genome shotgun (WGS) entry which is preliminary data.</text>
</comment>
<dbReference type="GeneID" id="87885073"/>
<feature type="region of interest" description="Disordered" evidence="1">
    <location>
        <begin position="239"/>
        <end position="330"/>
    </location>
</feature>
<proteinExistence type="predicted"/>
<evidence type="ECO:0000313" key="3">
    <source>
        <dbReference type="Proteomes" id="UP001273166"/>
    </source>
</evidence>
<feature type="compositionally biased region" description="Basic and acidic residues" evidence="1">
    <location>
        <begin position="316"/>
        <end position="330"/>
    </location>
</feature>
<dbReference type="Proteomes" id="UP001273166">
    <property type="component" value="Unassembled WGS sequence"/>
</dbReference>
<dbReference type="EMBL" id="JAUDZG010000004">
    <property type="protein sequence ID" value="KAK3305071.1"/>
    <property type="molecule type" value="Genomic_DNA"/>
</dbReference>
<feature type="compositionally biased region" description="Basic and acidic residues" evidence="1">
    <location>
        <begin position="1"/>
        <end position="22"/>
    </location>
</feature>
<dbReference type="PANTHER" id="PTHR37538">
    <property type="entry name" value="BTB DOMAIN-CONTAINING PROTEIN"/>
    <property type="match status" value="1"/>
</dbReference>
<feature type="compositionally biased region" description="Basic residues" evidence="1">
    <location>
        <begin position="304"/>
        <end position="315"/>
    </location>
</feature>